<dbReference type="AlphaFoldDB" id="A0A3B0YJ81"/>
<evidence type="ECO:0000313" key="1">
    <source>
        <dbReference type="EMBL" id="VAW76790.1"/>
    </source>
</evidence>
<organism evidence="1">
    <name type="scientific">hydrothermal vent metagenome</name>
    <dbReference type="NCBI Taxonomy" id="652676"/>
    <lineage>
        <taxon>unclassified sequences</taxon>
        <taxon>metagenomes</taxon>
        <taxon>ecological metagenomes</taxon>
    </lineage>
</organism>
<sequence length="195" mass="21664">MIQNKSLRTSLINTATNLLILSALLFSPSGYAKNKTGAWQFESADGFCTVSTAVGSDDNPFYVTASVGLTFYYFSKPVITDHCTEVLEQNAVSVLIYSKLRGGIQTGTHVLLQSKNLFNEQATALKFYHSCDGREAYTLDYRVTDLLLTDLLARENIRLTVNLENYGAMVGQIRTNGFEAAYEKLAECIDSRRDD</sequence>
<gene>
    <name evidence="1" type="ORF">MNBD_GAMMA15-66</name>
</gene>
<accession>A0A3B0YJ81</accession>
<dbReference type="EMBL" id="UOFN01000067">
    <property type="protein sequence ID" value="VAW76790.1"/>
    <property type="molecule type" value="Genomic_DNA"/>
</dbReference>
<reference evidence="1" key="1">
    <citation type="submission" date="2018-06" db="EMBL/GenBank/DDBJ databases">
        <authorList>
            <person name="Zhirakovskaya E."/>
        </authorList>
    </citation>
    <scope>NUCLEOTIDE SEQUENCE</scope>
</reference>
<protein>
    <submittedName>
        <fullName evidence="1">Uncharacterized protein</fullName>
    </submittedName>
</protein>
<proteinExistence type="predicted"/>
<name>A0A3B0YJ81_9ZZZZ</name>